<feature type="transmembrane region" description="Helical" evidence="9">
    <location>
        <begin position="908"/>
        <end position="928"/>
    </location>
</feature>
<evidence type="ECO:0000256" key="2">
    <source>
        <dbReference type="ARBA" id="ARBA00010942"/>
    </source>
</evidence>
<keyword evidence="6 9" id="KW-1133">Transmembrane helix</keyword>
<evidence type="ECO:0000256" key="3">
    <source>
        <dbReference type="ARBA" id="ARBA00022448"/>
    </source>
</evidence>
<feature type="transmembrane region" description="Helical" evidence="9">
    <location>
        <begin position="401"/>
        <end position="426"/>
    </location>
</feature>
<dbReference type="Gene3D" id="1.20.1640.10">
    <property type="entry name" value="Multidrug efflux transporter AcrB transmembrane domain"/>
    <property type="match status" value="2"/>
</dbReference>
<dbReference type="RefSeq" id="WP_090226446.1">
    <property type="nucleotide sequence ID" value="NZ_FNJC01000001.1"/>
</dbReference>
<keyword evidence="5 9" id="KW-0812">Transmembrane</keyword>
<evidence type="ECO:0000256" key="9">
    <source>
        <dbReference type="SAM" id="Phobius"/>
    </source>
</evidence>
<name>A0A1H0HP52_9HYPH</name>
<evidence type="ECO:0000313" key="11">
    <source>
        <dbReference type="Proteomes" id="UP000198795"/>
    </source>
</evidence>
<dbReference type="PANTHER" id="PTHR32063:SF19">
    <property type="entry name" value="CATION EFFLUX SYSTEM PROTEIN CUSA"/>
    <property type="match status" value="1"/>
</dbReference>
<dbReference type="InterPro" id="IPR027463">
    <property type="entry name" value="AcrB_DN_DC_subdom"/>
</dbReference>
<dbReference type="Gene3D" id="3.30.70.1320">
    <property type="entry name" value="Multidrug efflux transporter AcrB pore domain like"/>
    <property type="match status" value="1"/>
</dbReference>
<reference evidence="10 11" key="1">
    <citation type="submission" date="2016-10" db="EMBL/GenBank/DDBJ databases">
        <authorList>
            <person name="Varghese N."/>
            <person name="Submissions S."/>
        </authorList>
    </citation>
    <scope>NUCLEOTIDE SEQUENCE [LARGE SCALE GENOMIC DNA]</scope>
    <source>
        <strain evidence="10 11">CGMCC 1.6497</strain>
    </source>
</reference>
<keyword evidence="3" id="KW-0813">Transport</keyword>
<keyword evidence="4" id="KW-1003">Cell membrane</keyword>
<dbReference type="PRINTS" id="PR00702">
    <property type="entry name" value="ACRIFLAVINRP"/>
</dbReference>
<dbReference type="Gene3D" id="3.30.70.1440">
    <property type="entry name" value="Multidrug efflux transporter AcrB pore domain"/>
    <property type="match status" value="1"/>
</dbReference>
<comment type="caution">
    <text evidence="10">The sequence shown here is derived from an EMBL/GenBank/DDBJ whole genome shotgun (WGS) entry which is preliminary data.</text>
</comment>
<dbReference type="SUPFAM" id="SSF82714">
    <property type="entry name" value="Multidrug efflux transporter AcrB TolC docking domain, DN and DC subdomains"/>
    <property type="match status" value="2"/>
</dbReference>
<accession>A0A1H0HP52</accession>
<evidence type="ECO:0000256" key="4">
    <source>
        <dbReference type="ARBA" id="ARBA00022475"/>
    </source>
</evidence>
<comment type="similarity">
    <text evidence="2">Belongs to the resistance-nodulation-cell division (RND) (TC 2.A.6) family.</text>
</comment>
<dbReference type="InterPro" id="IPR004763">
    <property type="entry name" value="CusA-like"/>
</dbReference>
<comment type="subcellular location">
    <subcellularLocation>
        <location evidence="1">Cell membrane</location>
        <topology evidence="1">Multi-pass membrane protein</topology>
    </subcellularLocation>
</comment>
<feature type="transmembrane region" description="Helical" evidence="9">
    <location>
        <begin position="934"/>
        <end position="958"/>
    </location>
</feature>
<evidence type="ECO:0000256" key="8">
    <source>
        <dbReference type="SAM" id="MobiDB-lite"/>
    </source>
</evidence>
<dbReference type="SUPFAM" id="SSF82866">
    <property type="entry name" value="Multidrug efflux transporter AcrB transmembrane domain"/>
    <property type="match status" value="2"/>
</dbReference>
<organism evidence="10 11">
    <name type="scientific">Filomicrobium insigne</name>
    <dbReference type="NCBI Taxonomy" id="418854"/>
    <lineage>
        <taxon>Bacteria</taxon>
        <taxon>Pseudomonadati</taxon>
        <taxon>Pseudomonadota</taxon>
        <taxon>Alphaproteobacteria</taxon>
        <taxon>Hyphomicrobiales</taxon>
        <taxon>Hyphomicrobiaceae</taxon>
        <taxon>Filomicrobium</taxon>
    </lineage>
</organism>
<feature type="transmembrane region" description="Helical" evidence="9">
    <location>
        <begin position="882"/>
        <end position="901"/>
    </location>
</feature>
<dbReference type="Proteomes" id="UP000198795">
    <property type="component" value="Unassembled WGS sequence"/>
</dbReference>
<feature type="transmembrane region" description="Helical" evidence="9">
    <location>
        <begin position="362"/>
        <end position="395"/>
    </location>
</feature>
<dbReference type="EMBL" id="FNJC01000001">
    <property type="protein sequence ID" value="SDO20939.1"/>
    <property type="molecule type" value="Genomic_DNA"/>
</dbReference>
<feature type="transmembrane region" description="Helical" evidence="9">
    <location>
        <begin position="460"/>
        <end position="482"/>
    </location>
</feature>
<feature type="transmembrane region" description="Helical" evidence="9">
    <location>
        <begin position="989"/>
        <end position="1010"/>
    </location>
</feature>
<evidence type="ECO:0000256" key="6">
    <source>
        <dbReference type="ARBA" id="ARBA00022989"/>
    </source>
</evidence>
<feature type="transmembrane region" description="Helical" evidence="9">
    <location>
        <begin position="30"/>
        <end position="47"/>
    </location>
</feature>
<dbReference type="NCBIfam" id="TIGR00914">
    <property type="entry name" value="2A0601"/>
    <property type="match status" value="1"/>
</dbReference>
<dbReference type="Gene3D" id="3.30.2090.10">
    <property type="entry name" value="Multidrug efflux transporter AcrB TolC docking domain, DN and DC subdomains"/>
    <property type="match status" value="2"/>
</dbReference>
<evidence type="ECO:0000313" key="10">
    <source>
        <dbReference type="EMBL" id="SDO20939.1"/>
    </source>
</evidence>
<proteinExistence type="inferred from homology"/>
<dbReference type="Gene3D" id="3.30.70.1430">
    <property type="entry name" value="Multidrug efflux transporter AcrB pore domain"/>
    <property type="match status" value="2"/>
</dbReference>
<protein>
    <submittedName>
        <fullName evidence="10">Cu(I)/Ag(I) efflux system membrane protein CusA/SilA</fullName>
    </submittedName>
</protein>
<feature type="transmembrane region" description="Helical" evidence="9">
    <location>
        <begin position="494"/>
        <end position="515"/>
    </location>
</feature>
<feature type="transmembrane region" description="Helical" evidence="9">
    <location>
        <begin position="545"/>
        <end position="565"/>
    </location>
</feature>
<dbReference type="InterPro" id="IPR001036">
    <property type="entry name" value="Acrflvin-R"/>
</dbReference>
<evidence type="ECO:0000256" key="5">
    <source>
        <dbReference type="ARBA" id="ARBA00022692"/>
    </source>
</evidence>
<keyword evidence="11" id="KW-1185">Reference proteome</keyword>
<evidence type="ECO:0000256" key="7">
    <source>
        <dbReference type="ARBA" id="ARBA00023136"/>
    </source>
</evidence>
<evidence type="ECO:0000256" key="1">
    <source>
        <dbReference type="ARBA" id="ARBA00004651"/>
    </source>
</evidence>
<keyword evidence="7 9" id="KW-0472">Membrane</keyword>
<feature type="transmembrane region" description="Helical" evidence="9">
    <location>
        <begin position="1016"/>
        <end position="1042"/>
    </location>
</feature>
<dbReference type="Pfam" id="PF00873">
    <property type="entry name" value="ACR_tran"/>
    <property type="match status" value="1"/>
</dbReference>
<gene>
    <name evidence="10" type="ORF">SAMN04488061_0572</name>
</gene>
<dbReference type="PANTHER" id="PTHR32063">
    <property type="match status" value="1"/>
</dbReference>
<sequence length="1084" mass="118662">MTTRPDDFTGHDPTESAVARVIDWSVNNQLLVLVGALALIIMGWLAIEKSPLDAIPDLTDTQVIIRTEFAGQSPQIVEDLVTYPLSTTLLGLPRTKAVRGFSLFGTSFVYVIFEDDVDQYWARSRVIEALSSVQGSLPENANPQLGPDATGVGWIFQYALVDHTGTRDLAQLRTLQDWFLKYELATVPGVSEVASVGGFVKEYQVLVDPNRLRAYDVPLSRIREAVKAASSEVGGRVIEQAETELIIRSTGYIQNLDQLKDVVVYSARGTPVLLSDIANVVEGPELRRGVVELGGDGEVVSGIIVMRSGENALDVIEGVKKKLATLQAGLPKGVEIVTVYDRAPLIQGAVKYLTTKLVEEGIVVAIVCFLFLLHVRSAFVAIITLPLGVLAAFIVMAEQGITANIMSLGGIAIAIGAMVDASIVMVENAHRKLSALPQETSARERRDALVLAAKEVGPGLFFSLLIITVSFLPVFALTGQSYRLFAPLAYTKTYAMAFAAFLSVTLVPVLMLWLVRGRLLPEMRNPLNWVFVSAYRPLLSIALKARWLVILLTLAATVSIAYPIWNTGSEFMPALYEGELLYMPTTLPGVSITKAKEVLAQTNRLIKTVPEVERVFGKLGRADTATDPAPISMIETWIKLKPQDEWRPGLTKNDLIAELDQRTKLPGLVNSWGYPIKIRMDMISTGIRTPIGIKISGDNLQTIERLALAIESAVKDVPGTRSAFADRVQGGKYLEIRPDRRELARRNIDLAVFQSVIQTALGGMKLAESVQGRERYDIILRYDRPFRETTEQIGDILVPTPAGHHIPLAELAEIAYVDGPPLIRSENARLTGWVFVDIADRDIGGYVAEAQSIIAGSIDLPPGYAISWSGQFEQMQEARERLTIAIPAVVLIIFVLLMLHFGKLDRTLIIMLSLPFGLIGGLWAVYLAGYNFSVAVAVGFIALGGIAVETAVVMLLYIDQQMRERPPKSFAELQDAVIAGAAMRVRPKLMTVLTIVAGLAPIFFTEGLGADVMRRIALPMLGGMASTTLLTMFVIPVVYLIWEGRRFNTKSNDIQRDSTEVRPLAHPAEQHGGFPARLNPKEEV</sequence>
<feature type="region of interest" description="Disordered" evidence="8">
    <location>
        <begin position="1061"/>
        <end position="1084"/>
    </location>
</feature>
<dbReference type="SUPFAM" id="SSF82693">
    <property type="entry name" value="Multidrug efflux transporter AcrB pore domain, PN1, PN2, PC1 and PC2 subdomains"/>
    <property type="match status" value="2"/>
</dbReference>